<evidence type="ECO:0000256" key="3">
    <source>
        <dbReference type="ARBA" id="ARBA00022692"/>
    </source>
</evidence>
<dbReference type="InterPro" id="IPR018490">
    <property type="entry name" value="cNMP-bd_dom_sf"/>
</dbReference>
<feature type="region of interest" description="Disordered" evidence="9">
    <location>
        <begin position="992"/>
        <end position="1020"/>
    </location>
</feature>
<keyword evidence="13" id="KW-1185">Reference proteome</keyword>
<evidence type="ECO:0000256" key="2">
    <source>
        <dbReference type="ARBA" id="ARBA00022448"/>
    </source>
</evidence>
<dbReference type="PROSITE" id="PS50042">
    <property type="entry name" value="CNMP_BINDING_3"/>
    <property type="match status" value="1"/>
</dbReference>
<evidence type="ECO:0000313" key="13">
    <source>
        <dbReference type="Proteomes" id="UP000499080"/>
    </source>
</evidence>
<keyword evidence="8" id="KW-0407">Ion channel</keyword>
<feature type="compositionally biased region" description="Acidic residues" evidence="9">
    <location>
        <begin position="1011"/>
        <end position="1020"/>
    </location>
</feature>
<sequence length="1020" mass="115418">MLFPYQEIKLATSDVNLPFVLNRRQFPLIPAYTMTINKSQGQTFDHVGIYLDEPVFSHGQLYVAPSRSRIPNHVKIYTKTSEVQGKLLNHEKYFTRNGIYQEIRRNVLTMTSTTTASDNDANNNSSSSTASANPFQIQAKASRWHKTAVHNSVEQAERNIPQFVFDPDSALVFYWTAVVAMATLYNAWTIALRIAFPEIRLANSSAYLPYVDTLCDLIFLADIVFQLRTAYLQDGIPVFDPSKIRQHYMSQTYFIQDVISVLPSQTICSLLPARINKLLKFHILYKFYDLAESFTSNPHLIRVLRLFLNLAIIIHWIACSYYLLSEYEGLGSNDWVYTNATDEQRFSRKYIVCLYWSAMTLTTIGDTNTPETDLSLLKLFYLPRNDKAPEGNHDVDEKLPDKTKATDESRLLNMLPERLRAEVAVHVHLDSLKKVKIFEQCETGFLCELVLKLRSQVFSPGDYVCRVGETGREMFIINHGKVEVIVNNPATGKPMVVAVLSEGNYFGEISLLRLDGVQNSSFFNRRTADVRSIGYSELLCLSRRDLMAALVEYPEAKSVLEDQAKKRMKTNLQAQRAFSVDALLRNSHEHSSMDSGIAKDEDRGQEVSEIKAMIEELKNANKVPGRTVWQLIARCEVLQAKLGEKEKEVEDSKFRIRELEQLLFSNHYPKYAEETGKESELNPEQLLRPGNKVVKQYSQEEGRRVSEEGCNDPAVDSSTTEAASIPHVKITKPASEADEDGEEELDTNHFFRNNNFIKTSKITNVFEKGANNNIHGRTGSNPASGCTDRSSSGSMSTEGTKEIDRDKYTKTFKVLSEKMWDIDPTMDYKFSNETLINHEITLDDDEIMLSTRFKDEFSLTDSSLDLNVHTIPEEPEEEMNETEIASCYSDENHGTYLPKNPHGLSKDSVTEDDPMSFHKDESSKAQIPRTCSVDNLSSEATKQGQLLTPEGTSDSQGMKRLQSAPGALLQMDTLRSGEAIDFLRMASMSSGFSYSDDTSSRKNSWTWGSEGDTDDEYASS</sequence>
<feature type="transmembrane region" description="Helical" evidence="10">
    <location>
        <begin position="306"/>
        <end position="324"/>
    </location>
</feature>
<dbReference type="GO" id="GO:0005221">
    <property type="term" value="F:intracellularly cyclic nucleotide-activated monoatomic cation channel activity"/>
    <property type="evidence" value="ECO:0007669"/>
    <property type="project" value="InterPro"/>
</dbReference>
<evidence type="ECO:0000313" key="12">
    <source>
        <dbReference type="EMBL" id="GBM21499.1"/>
    </source>
</evidence>
<feature type="region of interest" description="Disordered" evidence="9">
    <location>
        <begin position="773"/>
        <end position="801"/>
    </location>
</feature>
<evidence type="ECO:0000256" key="7">
    <source>
        <dbReference type="ARBA" id="ARBA00023286"/>
    </source>
</evidence>
<reference evidence="12 13" key="1">
    <citation type="journal article" date="2019" name="Sci. Rep.">
        <title>Orb-weaving spider Araneus ventricosus genome elucidates the spidroin gene catalogue.</title>
        <authorList>
            <person name="Kono N."/>
            <person name="Nakamura H."/>
            <person name="Ohtoshi R."/>
            <person name="Moran D.A.P."/>
            <person name="Shinohara A."/>
            <person name="Yoshida Y."/>
            <person name="Fujiwara M."/>
            <person name="Mori M."/>
            <person name="Tomita M."/>
            <person name="Arakawa K."/>
        </authorList>
    </citation>
    <scope>NUCLEOTIDE SEQUENCE [LARGE SCALE GENOMIC DNA]</scope>
</reference>
<dbReference type="InterPro" id="IPR050866">
    <property type="entry name" value="CNG_cation_channel"/>
</dbReference>
<dbReference type="GO" id="GO:0044877">
    <property type="term" value="F:protein-containing complex binding"/>
    <property type="evidence" value="ECO:0007669"/>
    <property type="project" value="TreeGrafter"/>
</dbReference>
<dbReference type="Gene3D" id="1.10.287.70">
    <property type="match status" value="1"/>
</dbReference>
<feature type="compositionally biased region" description="Polar residues" evidence="9">
    <location>
        <begin position="773"/>
        <end position="798"/>
    </location>
</feature>
<keyword evidence="6 10" id="KW-0472">Membrane</keyword>
<dbReference type="SUPFAM" id="SSF81324">
    <property type="entry name" value="Voltage-gated potassium channels"/>
    <property type="match status" value="1"/>
</dbReference>
<evidence type="ECO:0000256" key="8">
    <source>
        <dbReference type="ARBA" id="ARBA00023303"/>
    </source>
</evidence>
<gene>
    <name evidence="12" type="primary">Cnga2_1</name>
    <name evidence="12" type="ORF">AVEN_249925_2</name>
</gene>
<keyword evidence="2" id="KW-0813">Transport</keyword>
<dbReference type="Pfam" id="PF00520">
    <property type="entry name" value="Ion_trans"/>
    <property type="match status" value="1"/>
</dbReference>
<evidence type="ECO:0000256" key="1">
    <source>
        <dbReference type="ARBA" id="ARBA00004141"/>
    </source>
</evidence>
<comment type="caution">
    <text evidence="12">The sequence shown here is derived from an EMBL/GenBank/DDBJ whole genome shotgun (WGS) entry which is preliminary data.</text>
</comment>
<dbReference type="EMBL" id="BGPR01000461">
    <property type="protein sequence ID" value="GBM21499.1"/>
    <property type="molecule type" value="Genomic_DNA"/>
</dbReference>
<accession>A0A4Y2DZL0</accession>
<evidence type="ECO:0000256" key="6">
    <source>
        <dbReference type="ARBA" id="ARBA00023136"/>
    </source>
</evidence>
<evidence type="ECO:0000259" key="11">
    <source>
        <dbReference type="PROSITE" id="PS50042"/>
    </source>
</evidence>
<dbReference type="SUPFAM" id="SSF52540">
    <property type="entry name" value="P-loop containing nucleoside triphosphate hydrolases"/>
    <property type="match status" value="1"/>
</dbReference>
<proteinExistence type="predicted"/>
<dbReference type="Gene3D" id="2.60.120.10">
    <property type="entry name" value="Jelly Rolls"/>
    <property type="match status" value="1"/>
</dbReference>
<dbReference type="Pfam" id="PF00027">
    <property type="entry name" value="cNMP_binding"/>
    <property type="match status" value="1"/>
</dbReference>
<comment type="subcellular location">
    <subcellularLocation>
        <location evidence="1">Membrane</location>
        <topology evidence="1">Multi-pass membrane protein</topology>
    </subcellularLocation>
</comment>
<evidence type="ECO:0000256" key="5">
    <source>
        <dbReference type="ARBA" id="ARBA00023065"/>
    </source>
</evidence>
<feature type="region of interest" description="Disordered" evidence="9">
    <location>
        <begin position="899"/>
        <end position="959"/>
    </location>
</feature>
<keyword evidence="5" id="KW-0406">Ion transport</keyword>
<protein>
    <submittedName>
        <fullName evidence="12">Cyclic nucleotide-gated olfactory channel</fullName>
    </submittedName>
</protein>
<dbReference type="AlphaFoldDB" id="A0A4Y2DZL0"/>
<evidence type="ECO:0000256" key="4">
    <source>
        <dbReference type="ARBA" id="ARBA00022989"/>
    </source>
</evidence>
<feature type="compositionally biased region" description="Basic and acidic residues" evidence="9">
    <location>
        <begin position="904"/>
        <end position="923"/>
    </location>
</feature>
<feature type="compositionally biased region" description="Polar residues" evidence="9">
    <location>
        <begin position="932"/>
        <end position="956"/>
    </location>
</feature>
<dbReference type="CDD" id="cd00038">
    <property type="entry name" value="CAP_ED"/>
    <property type="match status" value="1"/>
</dbReference>
<evidence type="ECO:0000256" key="10">
    <source>
        <dbReference type="SAM" id="Phobius"/>
    </source>
</evidence>
<name>A0A4Y2DZL0_ARAVE</name>
<dbReference type="SMART" id="SM00100">
    <property type="entry name" value="cNMP"/>
    <property type="match status" value="1"/>
</dbReference>
<organism evidence="12 13">
    <name type="scientific">Araneus ventricosus</name>
    <name type="common">Orbweaver spider</name>
    <name type="synonym">Epeira ventricosa</name>
    <dbReference type="NCBI Taxonomy" id="182803"/>
    <lineage>
        <taxon>Eukaryota</taxon>
        <taxon>Metazoa</taxon>
        <taxon>Ecdysozoa</taxon>
        <taxon>Arthropoda</taxon>
        <taxon>Chelicerata</taxon>
        <taxon>Arachnida</taxon>
        <taxon>Araneae</taxon>
        <taxon>Araneomorphae</taxon>
        <taxon>Entelegynae</taxon>
        <taxon>Araneoidea</taxon>
        <taxon>Araneidae</taxon>
        <taxon>Araneus</taxon>
    </lineage>
</organism>
<keyword evidence="3 10" id="KW-0812">Transmembrane</keyword>
<dbReference type="PANTHER" id="PTHR45638">
    <property type="entry name" value="CYCLIC NUCLEOTIDE-GATED CATION CHANNEL SUBUNIT A"/>
    <property type="match status" value="1"/>
</dbReference>
<dbReference type="InterPro" id="IPR000595">
    <property type="entry name" value="cNMP-bd_dom"/>
</dbReference>
<evidence type="ECO:0000256" key="9">
    <source>
        <dbReference type="SAM" id="MobiDB-lite"/>
    </source>
</evidence>
<keyword evidence="4 10" id="KW-1133">Transmembrane helix</keyword>
<dbReference type="InterPro" id="IPR018488">
    <property type="entry name" value="cNMP-bd_CS"/>
</dbReference>
<feature type="transmembrane region" description="Helical" evidence="10">
    <location>
        <begin position="172"/>
        <end position="196"/>
    </location>
</feature>
<dbReference type="SUPFAM" id="SSF51206">
    <property type="entry name" value="cAMP-binding domain-like"/>
    <property type="match status" value="1"/>
</dbReference>
<feature type="region of interest" description="Disordered" evidence="9">
    <location>
        <begin position="699"/>
        <end position="722"/>
    </location>
</feature>
<dbReference type="FunFam" id="2.60.120.10:FF:000020">
    <property type="entry name" value="Cyclic nucleotide-gated channel beta 3"/>
    <property type="match status" value="1"/>
</dbReference>
<dbReference type="PANTHER" id="PTHR45638:SF13">
    <property type="entry name" value="CYCLIC NUCLEOTIDE-BINDING DOMAIN-CONTAINING PROTEIN"/>
    <property type="match status" value="1"/>
</dbReference>
<dbReference type="Proteomes" id="UP000499080">
    <property type="component" value="Unassembled WGS sequence"/>
</dbReference>
<dbReference type="InterPro" id="IPR005821">
    <property type="entry name" value="Ion_trans_dom"/>
</dbReference>
<dbReference type="CDD" id="cd18809">
    <property type="entry name" value="SF1_C_RecD"/>
    <property type="match status" value="1"/>
</dbReference>
<feature type="domain" description="Cyclic nucleotide-binding" evidence="11">
    <location>
        <begin position="437"/>
        <end position="567"/>
    </location>
</feature>
<dbReference type="InterPro" id="IPR014710">
    <property type="entry name" value="RmlC-like_jellyroll"/>
</dbReference>
<keyword evidence="7" id="KW-1071">Ligand-gated ion channel</keyword>
<dbReference type="PROSITE" id="PS00888">
    <property type="entry name" value="CNMP_BINDING_1"/>
    <property type="match status" value="1"/>
</dbReference>
<dbReference type="InterPro" id="IPR027417">
    <property type="entry name" value="P-loop_NTPase"/>
</dbReference>
<dbReference type="GO" id="GO:0016020">
    <property type="term" value="C:membrane"/>
    <property type="evidence" value="ECO:0007669"/>
    <property type="project" value="UniProtKB-SubCell"/>
</dbReference>
<dbReference type="OrthoDB" id="6434655at2759"/>
<dbReference type="Gene3D" id="3.40.50.300">
    <property type="entry name" value="P-loop containing nucleotide triphosphate hydrolases"/>
    <property type="match status" value="1"/>
</dbReference>